<feature type="transmembrane region" description="Helical" evidence="2">
    <location>
        <begin position="1004"/>
        <end position="1024"/>
    </location>
</feature>
<dbReference type="InterPro" id="IPR014756">
    <property type="entry name" value="Ig_E-set"/>
</dbReference>
<reference evidence="5 6" key="2">
    <citation type="submission" date="2024-05" db="EMBL/GenBank/DDBJ databases">
        <authorList>
            <person name="Chen Y."/>
            <person name="Shah S."/>
            <person name="Dougan E. K."/>
            <person name="Thang M."/>
            <person name="Chan C."/>
        </authorList>
    </citation>
    <scope>NUCLEOTIDE SEQUENCE [LARGE SCALE GENOMIC DNA]</scope>
</reference>
<feature type="transmembrane region" description="Helical" evidence="2">
    <location>
        <begin position="777"/>
        <end position="796"/>
    </location>
</feature>
<dbReference type="Gene3D" id="2.60.40.10">
    <property type="entry name" value="Immunoglobulins"/>
    <property type="match status" value="1"/>
</dbReference>
<feature type="transmembrane region" description="Helical" evidence="2">
    <location>
        <begin position="839"/>
        <end position="860"/>
    </location>
</feature>
<proteinExistence type="predicted"/>
<dbReference type="SUPFAM" id="SSF57184">
    <property type="entry name" value="Growth factor receptor domain"/>
    <property type="match status" value="1"/>
</dbReference>
<accession>A0A9P1D5A9</accession>
<feature type="transmembrane region" description="Helical" evidence="2">
    <location>
        <begin position="978"/>
        <end position="998"/>
    </location>
</feature>
<feature type="repeat" description="Filamin" evidence="1">
    <location>
        <begin position="411"/>
        <end position="500"/>
    </location>
</feature>
<organism evidence="4">
    <name type="scientific">Cladocopium goreaui</name>
    <dbReference type="NCBI Taxonomy" id="2562237"/>
    <lineage>
        <taxon>Eukaryota</taxon>
        <taxon>Sar</taxon>
        <taxon>Alveolata</taxon>
        <taxon>Dinophyceae</taxon>
        <taxon>Suessiales</taxon>
        <taxon>Symbiodiniaceae</taxon>
        <taxon>Cladocopium</taxon>
    </lineage>
</organism>
<dbReference type="SUPFAM" id="SSF53850">
    <property type="entry name" value="Periplasmic binding protein-like II"/>
    <property type="match status" value="1"/>
</dbReference>
<keyword evidence="2" id="KW-0472">Membrane</keyword>
<feature type="transmembrane region" description="Helical" evidence="2">
    <location>
        <begin position="1067"/>
        <end position="1091"/>
    </location>
</feature>
<keyword evidence="2" id="KW-1133">Transmembrane helix</keyword>
<feature type="domain" description="Tyrosine-protein kinase ephrin type A/B receptor-like" evidence="3">
    <location>
        <begin position="602"/>
        <end position="644"/>
    </location>
</feature>
<evidence type="ECO:0000259" key="3">
    <source>
        <dbReference type="Pfam" id="PF07699"/>
    </source>
</evidence>
<dbReference type="Gene3D" id="2.10.50.10">
    <property type="entry name" value="Tumor Necrosis Factor Receptor, subunit A, domain 2"/>
    <property type="match status" value="2"/>
</dbReference>
<dbReference type="PROSITE" id="PS50194">
    <property type="entry name" value="FILAMIN_REPEAT"/>
    <property type="match status" value="1"/>
</dbReference>
<feature type="transmembrane region" description="Helical" evidence="2">
    <location>
        <begin position="872"/>
        <end position="895"/>
    </location>
</feature>
<evidence type="ECO:0000256" key="2">
    <source>
        <dbReference type="SAM" id="Phobius"/>
    </source>
</evidence>
<evidence type="ECO:0000313" key="6">
    <source>
        <dbReference type="Proteomes" id="UP001152797"/>
    </source>
</evidence>
<feature type="domain" description="Tyrosine-protein kinase ephrin type A/B receptor-like" evidence="3">
    <location>
        <begin position="528"/>
        <end position="575"/>
    </location>
</feature>
<dbReference type="EMBL" id="CAMXCT020003235">
    <property type="protein sequence ID" value="CAL1156615.1"/>
    <property type="molecule type" value="Genomic_DNA"/>
</dbReference>
<dbReference type="InterPro" id="IPR035897">
    <property type="entry name" value="Toll_tir_struct_dom_sf"/>
</dbReference>
<sequence>AQIADGVMYRCYLLLALLGEAAKPLCRDLSSGSDWQDCRVLIGGLAIQGAEAFNAALGPTFQDYLTNTYNDTYGLEFEALPLNFDQNFALVGSGEVDFIYSNPAAYTCMAVEFEVQTVASLVNFRKGFALGKFAGVIFARADSEFRTVEDLRRAHVEAVSISGLGAMQLQQAELLAQGLDIMTDVPRLTFAFNQNKIVQDVQDGLADVGFVRTDLIDRNVAANKTSWDYFRVIGEMSGDGFPFAHSTAFTPEWPIGGLKHVPDQIRELVARALMSLDRFSSDPTLSEPAIKGNFASWTTPNNYLGLLDMLLSIRYLDPVQRRCLRSSDEYNAIYCPPGWVKKSPEQVFCPDCREGYSCLCSPCAKLRDPEYVLKAELITTSWKGNVDLEKVENSTFVAESCERMTLCGHVVLGQKLRWVLLDQIGATTRLAINAPQVTSVQLRMTIDGPSERTEVQNVTLPDLATQMYYLEYEPQSTGTQVIQININGQPASMSPVIFEVEEAPLRVTRCAIGYEANDEGQCNQCPAGTASPGGTASCRACDPGTKQPLEGQGSCESCPVGEYQPSFAATACHPCEPGTSSRGKTGSQACSPCEPGQEAVVNGSERCIPCKRGFYSEVEGAAQCLQCTGGKSTIEQGATDQSLCVCLDGQRLAEEFEQCILCGPGLNCTFGNGEPEQLAGFWVDVHLNQGSSLSVYRCRNALECPAGQLGTCAPGRSGRACNNCKAWHRKNTKGQCEACSGVDVLPLLWILLGALILSGITWLFAQTSLARQRLGQVTVFLTAGQVIMLMQLMAALKNLDFQWTGPAIYVLDALGVLAFDIDFLNLGCVVPDSGPSLTFLSQLMAYPAFSCCMLVVWWCIGRCHDGLKGSDLFNINGLVLMTLYVTLTIVSLLPWQCVSNPNGTLTMQTQPGVICFNSEEHTMLMLLSVLGIIMYPLPMLAISIQATVMYPSYVASGQGLVIVNRYRFIFERFRANRYFFGVLYLCRNTFLSLIPVAFANYPSVQVTMLAAVMLLGMIVQMRAWPWRTKVANITDMIFSGGVVLFLVIAGPIVHFETEQDQRSYAAFISWSFCALLLVFIVAFVVVAFMYLRRRLNSEKPYKVFLTHHKGAAGSLARFIKLILSKHSSDRFFLDSDELQDLDSLFECVRAHTKFVVPLLTPALMTRPWCVGELTTAFLNRVPILPISCNGCTIIPSSRVPGILNSWTVDEFQPLLAAGINEAAIEATVEHMATLRVIEYDRSNDLEKQEGTILRISEYCKLKRRPFVDYSSKASSSQILLLTHTDHYEALSSSMILQIQLQQHLQESVFVPITKKQMDKALLKAKILVILLYNGILYDPAFAGMILAAYRESLDLSPENSSGLMSKTLSNSSEEFAWNRIITVSADPSFVFPGHEFYASLAAQGVSVNDSLGPEVGPLLCDAYRSVFKKISLPFSSHASIGMIEHQVKEIGKRVSAHLHGADIAGGVVRTVTGRRISTTSAERDGMQSLGLSPLDAFRSPVSMMASPWPDDEASYAYEEDEETGIRREFSDDEDLLMPTNHAHEALALPKPSDMVVHTF</sequence>
<dbReference type="SUPFAM" id="SSF52200">
    <property type="entry name" value="Toll/Interleukin receptor TIR domain"/>
    <property type="match status" value="1"/>
</dbReference>
<dbReference type="SMART" id="SM01411">
    <property type="entry name" value="Ephrin_rec_like"/>
    <property type="match status" value="3"/>
</dbReference>
<dbReference type="Proteomes" id="UP001152797">
    <property type="component" value="Unassembled WGS sequence"/>
</dbReference>
<keyword evidence="2" id="KW-0812">Transmembrane</keyword>
<dbReference type="EMBL" id="CAMXCT010003235">
    <property type="protein sequence ID" value="CAI4003240.1"/>
    <property type="molecule type" value="Genomic_DNA"/>
</dbReference>
<evidence type="ECO:0000313" key="5">
    <source>
        <dbReference type="EMBL" id="CAL4790552.1"/>
    </source>
</evidence>
<feature type="transmembrane region" description="Helical" evidence="2">
    <location>
        <begin position="923"/>
        <end position="942"/>
    </location>
</feature>
<dbReference type="InterPro" id="IPR011641">
    <property type="entry name" value="Tyr-kin_ephrin_A/B_rcpt-like"/>
</dbReference>
<gene>
    <name evidence="4" type="ORF">C1SCF055_LOCUS29125</name>
</gene>
<feature type="transmembrane region" description="Helical" evidence="2">
    <location>
        <begin position="1036"/>
        <end position="1055"/>
    </location>
</feature>
<dbReference type="Pfam" id="PF12974">
    <property type="entry name" value="Phosphonate-bd"/>
    <property type="match status" value="1"/>
</dbReference>
<feature type="transmembrane region" description="Helical" evidence="2">
    <location>
        <begin position="1326"/>
        <end position="1349"/>
    </location>
</feature>
<dbReference type="PANTHER" id="PTHR46967">
    <property type="entry name" value="INSULIN-LIKE GROWTH FACTOR BINDING PROTEIN,N-TERMINAL"/>
    <property type="match status" value="1"/>
</dbReference>
<comment type="caution">
    <text evidence="4">The sequence shown here is derived from an EMBL/GenBank/DDBJ whole genome shotgun (WGS) entry which is preliminary data.</text>
</comment>
<keyword evidence="5" id="KW-0418">Kinase</keyword>
<name>A0A9P1D5A9_9DINO</name>
<dbReference type="OrthoDB" id="439917at2759"/>
<evidence type="ECO:0000256" key="1">
    <source>
        <dbReference type="PROSITE-ProRule" id="PRU00087"/>
    </source>
</evidence>
<dbReference type="InterPro" id="IPR013783">
    <property type="entry name" value="Ig-like_fold"/>
</dbReference>
<dbReference type="Gene3D" id="3.40.50.10140">
    <property type="entry name" value="Toll/interleukin-1 receptor homology (TIR) domain"/>
    <property type="match status" value="1"/>
</dbReference>
<dbReference type="Gene3D" id="3.40.190.10">
    <property type="entry name" value="Periplasmic binding protein-like II"/>
    <property type="match status" value="1"/>
</dbReference>
<dbReference type="Pfam" id="PF07699">
    <property type="entry name" value="Ephrin_rec_like"/>
    <property type="match status" value="2"/>
</dbReference>
<dbReference type="GO" id="GO:0016301">
    <property type="term" value="F:kinase activity"/>
    <property type="evidence" value="ECO:0007669"/>
    <property type="project" value="UniProtKB-KW"/>
</dbReference>
<dbReference type="SUPFAM" id="SSF81296">
    <property type="entry name" value="E set domains"/>
    <property type="match status" value="1"/>
</dbReference>
<dbReference type="EMBL" id="CAMXCT030003235">
    <property type="protein sequence ID" value="CAL4790552.1"/>
    <property type="molecule type" value="Genomic_DNA"/>
</dbReference>
<feature type="non-terminal residue" evidence="4">
    <location>
        <position position="1"/>
    </location>
</feature>
<dbReference type="PANTHER" id="PTHR46967:SF1">
    <property type="entry name" value="KERATIN-ASSOCIATED PROTEIN 16-1-LIKE"/>
    <property type="match status" value="1"/>
</dbReference>
<keyword evidence="5" id="KW-0808">Transferase</keyword>
<keyword evidence="6" id="KW-1185">Reference proteome</keyword>
<feature type="transmembrane region" description="Helical" evidence="2">
    <location>
        <begin position="744"/>
        <end position="765"/>
    </location>
</feature>
<evidence type="ECO:0000313" key="4">
    <source>
        <dbReference type="EMBL" id="CAI4003240.1"/>
    </source>
</evidence>
<dbReference type="InterPro" id="IPR017868">
    <property type="entry name" value="Filamin/ABP280_repeat-like"/>
</dbReference>
<dbReference type="InterPro" id="IPR009030">
    <property type="entry name" value="Growth_fac_rcpt_cys_sf"/>
</dbReference>
<protein>
    <submittedName>
        <fullName evidence="5">Tetrathionate sensor histidine kinase TtrS</fullName>
    </submittedName>
</protein>
<reference evidence="4" key="1">
    <citation type="submission" date="2022-10" db="EMBL/GenBank/DDBJ databases">
        <authorList>
            <person name="Chen Y."/>
            <person name="Dougan E. K."/>
            <person name="Chan C."/>
            <person name="Rhodes N."/>
            <person name="Thang M."/>
        </authorList>
    </citation>
    <scope>NUCLEOTIDE SEQUENCE</scope>
</reference>